<dbReference type="AlphaFoldDB" id="A0A3D9SM75"/>
<feature type="transmembrane region" description="Helical" evidence="1">
    <location>
        <begin position="6"/>
        <end position="22"/>
    </location>
</feature>
<organism evidence="2 3">
    <name type="scientific">Thermomonospora umbrina</name>
    <dbReference type="NCBI Taxonomy" id="111806"/>
    <lineage>
        <taxon>Bacteria</taxon>
        <taxon>Bacillati</taxon>
        <taxon>Actinomycetota</taxon>
        <taxon>Actinomycetes</taxon>
        <taxon>Streptosporangiales</taxon>
        <taxon>Thermomonosporaceae</taxon>
        <taxon>Thermomonospora</taxon>
    </lineage>
</organism>
<name>A0A3D9SM75_9ACTN</name>
<accession>A0A3D9SM75</accession>
<sequence>MVEITAIVSLAGVIFSLIFLGYQTRELARQTRLNNKVGLLSGMYDALTLLQTAQLKVFEDPKLSAYFYEGAQLPPRGDERVRVQALAEIWVDGIECTLMTLGLPPRPHQYDGVKSYAVYMYRKSPAIKNRVDKNLDYYEGYRNLLNGTQVD</sequence>
<dbReference type="EMBL" id="QTTT01000001">
    <property type="protein sequence ID" value="REE95023.1"/>
    <property type="molecule type" value="Genomic_DNA"/>
</dbReference>
<keyword evidence="1" id="KW-0812">Transmembrane</keyword>
<keyword evidence="1" id="KW-0472">Membrane</keyword>
<keyword evidence="3" id="KW-1185">Reference proteome</keyword>
<protein>
    <submittedName>
        <fullName evidence="2">Uncharacterized protein</fullName>
    </submittedName>
</protein>
<evidence type="ECO:0000313" key="3">
    <source>
        <dbReference type="Proteomes" id="UP000256661"/>
    </source>
</evidence>
<comment type="caution">
    <text evidence="2">The sequence shown here is derived from an EMBL/GenBank/DDBJ whole genome shotgun (WGS) entry which is preliminary data.</text>
</comment>
<evidence type="ECO:0000256" key="1">
    <source>
        <dbReference type="SAM" id="Phobius"/>
    </source>
</evidence>
<reference evidence="2 3" key="1">
    <citation type="submission" date="2018-08" db="EMBL/GenBank/DDBJ databases">
        <title>Sequencing the genomes of 1000 actinobacteria strains.</title>
        <authorList>
            <person name="Klenk H.-P."/>
        </authorList>
    </citation>
    <scope>NUCLEOTIDE SEQUENCE [LARGE SCALE GENOMIC DNA]</scope>
    <source>
        <strain evidence="2 3">DSM 43927</strain>
    </source>
</reference>
<evidence type="ECO:0000313" key="2">
    <source>
        <dbReference type="EMBL" id="REE95023.1"/>
    </source>
</evidence>
<dbReference type="OrthoDB" id="3542357at2"/>
<proteinExistence type="predicted"/>
<keyword evidence="1" id="KW-1133">Transmembrane helix</keyword>
<dbReference type="Proteomes" id="UP000256661">
    <property type="component" value="Unassembled WGS sequence"/>
</dbReference>
<gene>
    <name evidence="2" type="ORF">DFJ69_0394</name>
</gene>